<organism evidence="2 3">
    <name type="scientific">Jimgerdemannia flammicorona</name>
    <dbReference type="NCBI Taxonomy" id="994334"/>
    <lineage>
        <taxon>Eukaryota</taxon>
        <taxon>Fungi</taxon>
        <taxon>Fungi incertae sedis</taxon>
        <taxon>Mucoromycota</taxon>
        <taxon>Mucoromycotina</taxon>
        <taxon>Endogonomycetes</taxon>
        <taxon>Endogonales</taxon>
        <taxon>Endogonaceae</taxon>
        <taxon>Jimgerdemannia</taxon>
    </lineage>
</organism>
<dbReference type="AlphaFoldDB" id="A0A433CWB3"/>
<proteinExistence type="predicted"/>
<evidence type="ECO:0000313" key="3">
    <source>
        <dbReference type="Proteomes" id="UP000268093"/>
    </source>
</evidence>
<name>A0A433CWB3_9FUNG</name>
<comment type="caution">
    <text evidence="2">The sequence shown here is derived from an EMBL/GenBank/DDBJ whole genome shotgun (WGS) entry which is preliminary data.</text>
</comment>
<keyword evidence="3" id="KW-1185">Reference proteome</keyword>
<evidence type="ECO:0000313" key="2">
    <source>
        <dbReference type="EMBL" id="RUP42847.1"/>
    </source>
</evidence>
<keyword evidence="1" id="KW-0175">Coiled coil</keyword>
<feature type="coiled-coil region" evidence="1">
    <location>
        <begin position="226"/>
        <end position="295"/>
    </location>
</feature>
<gene>
    <name evidence="2" type="ORF">BC936DRAFT_137991</name>
</gene>
<dbReference type="Proteomes" id="UP000268093">
    <property type="component" value="Unassembled WGS sequence"/>
</dbReference>
<sequence>MNETLQANNDRTLPTPVLNIPGVNDLVNRTLTVPLVHGNVIENYDHSSAKNIIQELQFLIKTAADETAARHRDYIAFKKGVQLRDEEYIALERSNQTLAETNAMLKDNLRNLERDHHQDEWNKLQTDISTYNQTITVSRGKIASLTRLVKAQTNSIEEKRKGWVKAMANRVDVEFARVRAQMEVAQCAQKCNAFSDYGAELDLDLRERENNFAVDQRKHDAVYNTLSNLEKRIESYDVEAKRFEVNAAVMAKELRWEWRRIEEHFQELGAKHQEKLQLEAELQRLTVEYEETKNLNDITGWS</sequence>
<protein>
    <submittedName>
        <fullName evidence="2">Uncharacterized protein</fullName>
    </submittedName>
</protein>
<accession>A0A433CWB3</accession>
<evidence type="ECO:0000256" key="1">
    <source>
        <dbReference type="SAM" id="Coils"/>
    </source>
</evidence>
<reference evidence="2 3" key="1">
    <citation type="journal article" date="2018" name="New Phytol.">
        <title>Phylogenomics of Endogonaceae and evolution of mycorrhizas within Mucoromycota.</title>
        <authorList>
            <person name="Chang Y."/>
            <person name="Desiro A."/>
            <person name="Na H."/>
            <person name="Sandor L."/>
            <person name="Lipzen A."/>
            <person name="Clum A."/>
            <person name="Barry K."/>
            <person name="Grigoriev I.V."/>
            <person name="Martin F.M."/>
            <person name="Stajich J.E."/>
            <person name="Smith M.E."/>
            <person name="Bonito G."/>
            <person name="Spatafora J.W."/>
        </authorList>
    </citation>
    <scope>NUCLEOTIDE SEQUENCE [LARGE SCALE GENOMIC DNA]</scope>
    <source>
        <strain evidence="2 3">GMNB39</strain>
    </source>
</reference>
<dbReference type="EMBL" id="RBNI01012271">
    <property type="protein sequence ID" value="RUP42847.1"/>
    <property type="molecule type" value="Genomic_DNA"/>
</dbReference>